<dbReference type="OrthoDB" id="68090at2759"/>
<dbReference type="InterPro" id="IPR013886">
    <property type="entry name" value="PI31_Prot_C"/>
</dbReference>
<sequence>MIENKVELVAELVLESLGKTDVVLRDTVGSKLSQVTFCVTNSFDHEDAASPFELAVIQALDDEDKYTVVIGHGSTITMTCLIDYNDFKLPTDLKWPLEREALPVEPDLSPVLTRLKEQPIKGVNIPKFEDEYQAQTRQTQGAAPLNPYPGLTVTEPSFTNPAGGYADRDLYPMGTSHPDWSRGLPNALGPPGSQGGMIFDPNRKPSQRREDMPPGWMPGSKYDEPFGPGSGGLGGFGGLGGPGSGFI</sequence>
<accession>J8PQQ9</accession>
<comment type="similarity">
    <text evidence="1">Belongs to the proteasome inhibitor PI31 family.</text>
</comment>
<dbReference type="Proteomes" id="UP000006968">
    <property type="component" value="Chromosome III"/>
</dbReference>
<evidence type="ECO:0000256" key="1">
    <source>
        <dbReference type="ARBA" id="ARBA00006405"/>
    </source>
</evidence>
<dbReference type="Pfam" id="PF08577">
    <property type="entry name" value="PI31_Prot_C"/>
    <property type="match status" value="1"/>
</dbReference>
<feature type="compositionally biased region" description="Basic and acidic residues" evidence="2">
    <location>
        <begin position="201"/>
        <end position="212"/>
    </location>
</feature>
<organism evidence="4 5">
    <name type="scientific">Saccharomyces arboricola (strain H-6 / AS 2.3317 / CBS 10644)</name>
    <name type="common">Yeast</name>
    <dbReference type="NCBI Taxonomy" id="1160507"/>
    <lineage>
        <taxon>Eukaryota</taxon>
        <taxon>Fungi</taxon>
        <taxon>Dikarya</taxon>
        <taxon>Ascomycota</taxon>
        <taxon>Saccharomycotina</taxon>
        <taxon>Saccharomycetes</taxon>
        <taxon>Saccharomycetales</taxon>
        <taxon>Saccharomycetaceae</taxon>
        <taxon>Saccharomyces</taxon>
    </lineage>
</organism>
<evidence type="ECO:0000313" key="5">
    <source>
        <dbReference type="Proteomes" id="UP000006968"/>
    </source>
</evidence>
<dbReference type="AlphaFoldDB" id="J8PQQ9"/>
<protein>
    <submittedName>
        <fullName evidence="4">YCR076C</fullName>
    </submittedName>
</protein>
<comment type="caution">
    <text evidence="4">The sequence shown here is derived from an EMBL/GenBank/DDBJ whole genome shotgun (WGS) entry which is preliminary data.</text>
</comment>
<feature type="compositionally biased region" description="Gly residues" evidence="2">
    <location>
        <begin position="228"/>
        <end position="247"/>
    </location>
</feature>
<keyword evidence="5" id="KW-1185">Reference proteome</keyword>
<reference evidence="4 5" key="1">
    <citation type="journal article" date="2013" name="BMC Genomics">
        <title>High quality de novo sequencing and assembly of the Saccharomyces arboricolus genome.</title>
        <authorList>
            <person name="Liti G."/>
            <person name="Nguyen Ba A.N."/>
            <person name="Blythe M."/>
            <person name="Mueller C.A."/>
            <person name="Bergstroem A."/>
            <person name="Cubillos F.A."/>
            <person name="Dafhnis-Calas F."/>
            <person name="Khoshraftar S."/>
            <person name="Malla S."/>
            <person name="Mehta N."/>
            <person name="Siow C.C."/>
            <person name="Warringer J."/>
            <person name="Moses A.M."/>
            <person name="Louis E.J."/>
            <person name="Nieduszynski C.A."/>
        </authorList>
    </citation>
    <scope>NUCLEOTIDE SEQUENCE [LARGE SCALE GENOMIC DNA]</scope>
    <source>
        <strain evidence="5">H-6 / AS 2.3317 / CBS 10644</strain>
    </source>
</reference>
<feature type="domain" description="PI31 proteasome regulator C-terminal" evidence="3">
    <location>
        <begin position="166"/>
        <end position="228"/>
    </location>
</feature>
<evidence type="ECO:0000259" key="3">
    <source>
        <dbReference type="Pfam" id="PF08577"/>
    </source>
</evidence>
<dbReference type="HOGENOM" id="CLU_1125080_0_0_1"/>
<proteinExistence type="inferred from homology"/>
<name>J8PQQ9_SACAR</name>
<evidence type="ECO:0000313" key="4">
    <source>
        <dbReference type="EMBL" id="EJS44485.1"/>
    </source>
</evidence>
<gene>
    <name evidence="4" type="ORF">SU7_0400</name>
</gene>
<evidence type="ECO:0000256" key="2">
    <source>
        <dbReference type="SAM" id="MobiDB-lite"/>
    </source>
</evidence>
<feature type="region of interest" description="Disordered" evidence="2">
    <location>
        <begin position="181"/>
        <end position="247"/>
    </location>
</feature>
<dbReference type="EMBL" id="ALIE01000024">
    <property type="protein sequence ID" value="EJS44485.1"/>
    <property type="molecule type" value="Genomic_DNA"/>
</dbReference>